<keyword evidence="2" id="KW-1185">Reference proteome</keyword>
<dbReference type="InterPro" id="IPR031248">
    <property type="entry name" value="RNF213"/>
</dbReference>
<sequence>MDWKLEMSILFPNVRSEAKNKMQENQKKEIENAGGLQKTKHCWQILKLATEIIQNAHKNKKNFKSDEKWQTFLKQFEVIGQLERDKEQTSIKEASNCYCICMECFGDITKSKSVLELIAENENKIGEFATKEIFTNKEQFGYAIQKMDDSLNENFRHLVGKLRTVNRVLQTKIWNRTYVLMSELAKAVIELYKEKKLKGCLNMDFDEFFRFIKEGDQLPVIKDYEQLLQANKMGKWVLDGYETLFGIQSLTTAANLFETRKLKIDKCEGLTLQFLKTKRDCEELENTFDRLKLGLTSKQKKDIETIILQFETCKDIYALRMDYWEKGGRDEIGKLILPAKNTAEDFENCKKEWTNKLNKWKKEGVELRYNYPCLAYFTMNEAQHLIAMMNQILIFENQYWDDLASKYILPYFQRLDYSLQNTSETLSEWKEILDKKSVRSLGEVVSKIWKNSRNNKRAPNQITSLHQGKPNLIILATNNKGFATILNLYKSIGMLPRAEHVLICKKTTTEEEIECLLLRALLCTRQFEKDSAQASLYCLVWPEKLAKKTQAKVVKLLQRMLLQHSELQRMKQYLFAVVSSNMDNDVAGVLKLFQLEFTFGESIHSFDVEEELYTKQLNSFLRDKSNRKPFVQLYASNNIGMGKTWKIQADIEKYQKECKIEKIYVRFNSSVIDWKWTMNTLWQYHPCKFDYTLEDNMNSIQKNKDQIAPPEDTLVIYHLDISSCVNRDINDFLFQLLYLQHIDTDCSIFHVSSNMAFFIEIPSQFDSSEGTARDILYTLFPKSNFPIVTVNEFNNPFQLSSNTPDINPDNIENLSNAEITDFMESSFESIWPCPLNYTIFFKFLFTQFKILANSRYLTNRQVYNHHIQYKQETTKCVTAIAKELFANMFIKEEEMQFCLCRKLQRSESLYLINHDGIEI</sequence>
<dbReference type="EMBL" id="ASPP01037522">
    <property type="protein sequence ID" value="ETO01741.1"/>
    <property type="molecule type" value="Genomic_DNA"/>
</dbReference>
<dbReference type="Proteomes" id="UP000023152">
    <property type="component" value="Unassembled WGS sequence"/>
</dbReference>
<dbReference type="AlphaFoldDB" id="X6LK46"/>
<dbReference type="GO" id="GO:0016887">
    <property type="term" value="F:ATP hydrolysis activity"/>
    <property type="evidence" value="ECO:0007669"/>
    <property type="project" value="InterPro"/>
</dbReference>
<comment type="caution">
    <text evidence="1">The sequence shown here is derived from an EMBL/GenBank/DDBJ whole genome shotgun (WGS) entry which is preliminary data.</text>
</comment>
<evidence type="ECO:0000313" key="2">
    <source>
        <dbReference type="Proteomes" id="UP000023152"/>
    </source>
</evidence>
<reference evidence="1 2" key="1">
    <citation type="journal article" date="2013" name="Curr. Biol.">
        <title>The Genome of the Foraminiferan Reticulomyxa filosa.</title>
        <authorList>
            <person name="Glockner G."/>
            <person name="Hulsmann N."/>
            <person name="Schleicher M."/>
            <person name="Noegel A.A."/>
            <person name="Eichinger L."/>
            <person name="Gallinger C."/>
            <person name="Pawlowski J."/>
            <person name="Sierra R."/>
            <person name="Euteneuer U."/>
            <person name="Pillet L."/>
            <person name="Moustafa A."/>
            <person name="Platzer M."/>
            <person name="Groth M."/>
            <person name="Szafranski K."/>
            <person name="Schliwa M."/>
        </authorList>
    </citation>
    <scope>NUCLEOTIDE SEQUENCE [LARGE SCALE GENOMIC DNA]</scope>
</reference>
<protein>
    <submittedName>
        <fullName evidence="1">Uncharacterized protein</fullName>
    </submittedName>
</protein>
<evidence type="ECO:0000313" key="1">
    <source>
        <dbReference type="EMBL" id="ETO01741.1"/>
    </source>
</evidence>
<gene>
    <name evidence="1" type="ORF">RFI_35699</name>
</gene>
<dbReference type="PANTHER" id="PTHR22605">
    <property type="entry name" value="RZ-TYPE DOMAIN-CONTAINING PROTEIN"/>
    <property type="match status" value="1"/>
</dbReference>
<proteinExistence type="predicted"/>
<name>X6LK46_RETFI</name>
<dbReference type="GO" id="GO:0004842">
    <property type="term" value="F:ubiquitin-protein transferase activity"/>
    <property type="evidence" value="ECO:0007669"/>
    <property type="project" value="InterPro"/>
</dbReference>
<accession>X6LK46</accession>
<dbReference type="OrthoDB" id="6142015at2759"/>
<dbReference type="PANTHER" id="PTHR22605:SF1">
    <property type="entry name" value="RZ-TYPE DOMAIN-CONTAINING PROTEIN"/>
    <property type="match status" value="1"/>
</dbReference>
<organism evidence="1 2">
    <name type="scientific">Reticulomyxa filosa</name>
    <dbReference type="NCBI Taxonomy" id="46433"/>
    <lineage>
        <taxon>Eukaryota</taxon>
        <taxon>Sar</taxon>
        <taxon>Rhizaria</taxon>
        <taxon>Retaria</taxon>
        <taxon>Foraminifera</taxon>
        <taxon>Monothalamids</taxon>
        <taxon>Reticulomyxidae</taxon>
        <taxon>Reticulomyxa</taxon>
    </lineage>
</organism>